<organism evidence="1 2">
    <name type="scientific">Rhodopseudomonas palustris</name>
    <dbReference type="NCBI Taxonomy" id="1076"/>
    <lineage>
        <taxon>Bacteria</taxon>
        <taxon>Pseudomonadati</taxon>
        <taxon>Pseudomonadota</taxon>
        <taxon>Alphaproteobacteria</taxon>
        <taxon>Hyphomicrobiales</taxon>
        <taxon>Nitrobacteraceae</taxon>
        <taxon>Rhodopseudomonas</taxon>
    </lineage>
</organism>
<proteinExistence type="predicted"/>
<name>A0A933VTW7_RHOPL</name>
<accession>A0A933VTW7</accession>
<comment type="caution">
    <text evidence="1">The sequence shown here is derived from an EMBL/GenBank/DDBJ whole genome shotgun (WGS) entry which is preliminary data.</text>
</comment>
<gene>
    <name evidence="1" type="ORF">HZA66_06985</name>
</gene>
<dbReference type="Proteomes" id="UP000782519">
    <property type="component" value="Unassembled WGS sequence"/>
</dbReference>
<protein>
    <submittedName>
        <fullName evidence="1">Uncharacterized protein</fullName>
    </submittedName>
</protein>
<evidence type="ECO:0000313" key="1">
    <source>
        <dbReference type="EMBL" id="MBI5129169.1"/>
    </source>
</evidence>
<evidence type="ECO:0000313" key="2">
    <source>
        <dbReference type="Proteomes" id="UP000782519"/>
    </source>
</evidence>
<dbReference type="AlphaFoldDB" id="A0A933VTW7"/>
<reference evidence="1" key="1">
    <citation type="submission" date="2020-07" db="EMBL/GenBank/DDBJ databases">
        <title>Huge and variable diversity of episymbiotic CPR bacteria and DPANN archaea in groundwater ecosystems.</title>
        <authorList>
            <person name="He C.Y."/>
            <person name="Keren R."/>
            <person name="Whittaker M."/>
            <person name="Farag I.F."/>
            <person name="Doudna J."/>
            <person name="Cate J.H.D."/>
            <person name="Banfield J.F."/>
        </authorList>
    </citation>
    <scope>NUCLEOTIDE SEQUENCE</scope>
    <source>
        <strain evidence="1">NC_groundwater_1818_Pr3_B-0.1um_66_35</strain>
    </source>
</reference>
<dbReference type="EMBL" id="JACRJB010000019">
    <property type="protein sequence ID" value="MBI5129169.1"/>
    <property type="molecule type" value="Genomic_DNA"/>
</dbReference>
<sequence>MSNARAALIVAPDGDHVTGHCACCGRVSRCVWGTVSTDDAGLAMYYVHWSVGHVAEVGADLDLIIGRWGDGTGAADRCVVRLHHVVSPDGVMVQDAAMRDGFDRLAARALARAEVIGTPLAAEVFAVYDAILLQDARLGELHGAAA</sequence>